<dbReference type="OrthoDB" id="685757at2759"/>
<dbReference type="AlphaFoldDB" id="A0A835BMY7"/>
<reference evidence="1" key="1">
    <citation type="submission" date="2020-07" db="EMBL/GenBank/DDBJ databases">
        <title>Genome sequence and genetic diversity analysis of an under-domesticated orphan crop, white fonio (Digitaria exilis).</title>
        <authorList>
            <person name="Bennetzen J.L."/>
            <person name="Chen S."/>
            <person name="Ma X."/>
            <person name="Wang X."/>
            <person name="Yssel A.E.J."/>
            <person name="Chaluvadi S.R."/>
            <person name="Johnson M."/>
            <person name="Gangashetty P."/>
            <person name="Hamidou F."/>
            <person name="Sanogo M.D."/>
            <person name="Zwaenepoel A."/>
            <person name="Wallace J."/>
            <person name="Van De Peer Y."/>
            <person name="Van Deynze A."/>
        </authorList>
    </citation>
    <scope>NUCLEOTIDE SEQUENCE</scope>
    <source>
        <tissue evidence="1">Leaves</tissue>
    </source>
</reference>
<name>A0A835BMY7_9POAL</name>
<protein>
    <submittedName>
        <fullName evidence="1">Uncharacterized protein</fullName>
    </submittedName>
</protein>
<sequence>MCRGHILAALSDHLLPVYVRHGTGRALWQAVARTYEPDATNWKLMLKELEFGEDETHRERVARVESLVIAGRGFPNNPKPSDDGSVPYDVCRKLPDVVKDAILHGDESTMDGLWRTAEAMERGDRSVQIWENERISSGHNAKRRR</sequence>
<evidence type="ECO:0000313" key="2">
    <source>
        <dbReference type="Proteomes" id="UP000636709"/>
    </source>
</evidence>
<gene>
    <name evidence="1" type="ORF">HU200_033398</name>
</gene>
<keyword evidence="2" id="KW-1185">Reference proteome</keyword>
<proteinExistence type="predicted"/>
<dbReference type="Proteomes" id="UP000636709">
    <property type="component" value="Unassembled WGS sequence"/>
</dbReference>
<dbReference type="EMBL" id="JACEFO010001795">
    <property type="protein sequence ID" value="KAF8702053.1"/>
    <property type="molecule type" value="Genomic_DNA"/>
</dbReference>
<accession>A0A835BMY7</accession>
<evidence type="ECO:0000313" key="1">
    <source>
        <dbReference type="EMBL" id="KAF8702053.1"/>
    </source>
</evidence>
<comment type="caution">
    <text evidence="1">The sequence shown here is derived from an EMBL/GenBank/DDBJ whole genome shotgun (WGS) entry which is preliminary data.</text>
</comment>
<organism evidence="1 2">
    <name type="scientific">Digitaria exilis</name>
    <dbReference type="NCBI Taxonomy" id="1010633"/>
    <lineage>
        <taxon>Eukaryota</taxon>
        <taxon>Viridiplantae</taxon>
        <taxon>Streptophyta</taxon>
        <taxon>Embryophyta</taxon>
        <taxon>Tracheophyta</taxon>
        <taxon>Spermatophyta</taxon>
        <taxon>Magnoliopsida</taxon>
        <taxon>Liliopsida</taxon>
        <taxon>Poales</taxon>
        <taxon>Poaceae</taxon>
        <taxon>PACMAD clade</taxon>
        <taxon>Panicoideae</taxon>
        <taxon>Panicodae</taxon>
        <taxon>Paniceae</taxon>
        <taxon>Anthephorinae</taxon>
        <taxon>Digitaria</taxon>
    </lineage>
</organism>